<dbReference type="Proteomes" id="UP000199533">
    <property type="component" value="Unassembled WGS sequence"/>
</dbReference>
<dbReference type="InterPro" id="IPR009838">
    <property type="entry name" value="T4SS_TraL"/>
</dbReference>
<evidence type="ECO:0000256" key="1">
    <source>
        <dbReference type="SAM" id="Phobius"/>
    </source>
</evidence>
<dbReference type="RefSeq" id="WP_090700834.1">
    <property type="nucleotide sequence ID" value="NZ_FOSP01000021.1"/>
</dbReference>
<dbReference type="EMBL" id="FOSP01000021">
    <property type="protein sequence ID" value="SFK93522.1"/>
    <property type="molecule type" value="Genomic_DNA"/>
</dbReference>
<dbReference type="GO" id="GO:0019867">
    <property type="term" value="C:outer membrane"/>
    <property type="evidence" value="ECO:0007669"/>
    <property type="project" value="InterPro"/>
</dbReference>
<proteinExistence type="predicted"/>
<evidence type="ECO:0000313" key="3">
    <source>
        <dbReference type="Proteomes" id="UP000199533"/>
    </source>
</evidence>
<organism evidence="2 3">
    <name type="scientific">Nitrosomonas aestuarii</name>
    <dbReference type="NCBI Taxonomy" id="52441"/>
    <lineage>
        <taxon>Bacteria</taxon>
        <taxon>Pseudomonadati</taxon>
        <taxon>Pseudomonadota</taxon>
        <taxon>Betaproteobacteria</taxon>
        <taxon>Nitrosomonadales</taxon>
        <taxon>Nitrosomonadaceae</taxon>
        <taxon>Nitrosomonas</taxon>
    </lineage>
</organism>
<dbReference type="Pfam" id="PF07178">
    <property type="entry name" value="TraL"/>
    <property type="match status" value="1"/>
</dbReference>
<feature type="transmembrane region" description="Helical" evidence="1">
    <location>
        <begin position="27"/>
        <end position="55"/>
    </location>
</feature>
<keyword evidence="3" id="KW-1185">Reference proteome</keyword>
<dbReference type="NCBIfam" id="TIGR02762">
    <property type="entry name" value="TraL_TIGR"/>
    <property type="match status" value="1"/>
</dbReference>
<dbReference type="AlphaFoldDB" id="A0A1I4DJ09"/>
<evidence type="ECO:0000313" key="2">
    <source>
        <dbReference type="EMBL" id="SFK93522.1"/>
    </source>
</evidence>
<name>A0A1I4DJ09_9PROT</name>
<dbReference type="STRING" id="52441.SAMN05216302_102179"/>
<sequence>MNGEESGYIPASLDTRERFLWWEIDQLVLMVMLTAIGIVADAMFFGALIGTVMAWQYGRLKAGKHPNFAIHTLYWWLPSRFFVKTRTTPPSSQRYFLG</sequence>
<accession>A0A1I4DJ09</accession>
<keyword evidence="1" id="KW-0472">Membrane</keyword>
<protein>
    <submittedName>
        <fullName evidence="2">Conjugal transfer pilus assembly protein TraL</fullName>
    </submittedName>
</protein>
<keyword evidence="1" id="KW-0812">Transmembrane</keyword>
<dbReference type="OrthoDB" id="8548046at2"/>
<keyword evidence="1" id="KW-1133">Transmembrane helix</keyword>
<gene>
    <name evidence="2" type="ORF">SAMN05216302_102179</name>
</gene>
<reference evidence="3" key="1">
    <citation type="submission" date="2016-10" db="EMBL/GenBank/DDBJ databases">
        <authorList>
            <person name="Varghese N."/>
            <person name="Submissions S."/>
        </authorList>
    </citation>
    <scope>NUCLEOTIDE SEQUENCE [LARGE SCALE GENOMIC DNA]</scope>
    <source>
        <strain evidence="3">Nm69</strain>
    </source>
</reference>